<protein>
    <submittedName>
        <fullName evidence="7">SCO-spondin-like</fullName>
    </submittedName>
</protein>
<dbReference type="PANTHER" id="PTHR11339">
    <property type="entry name" value="EXTRACELLULAR MATRIX GLYCOPROTEIN RELATED"/>
    <property type="match status" value="1"/>
</dbReference>
<evidence type="ECO:0000256" key="4">
    <source>
        <dbReference type="ARBA" id="ARBA00023180"/>
    </source>
</evidence>
<accession>A0ABM0LX79</accession>
<dbReference type="SMART" id="SM00216">
    <property type="entry name" value="VWD"/>
    <property type="match status" value="1"/>
</dbReference>
<reference evidence="7" key="1">
    <citation type="submission" date="2025-08" db="UniProtKB">
        <authorList>
            <consortium name="RefSeq"/>
        </authorList>
    </citation>
    <scope>IDENTIFICATION</scope>
    <source>
        <tissue evidence="7">Testes</tissue>
    </source>
</reference>
<name>A0ABM0LX79_SACKO</name>
<dbReference type="RefSeq" id="XP_006812370.1">
    <property type="nucleotide sequence ID" value="XM_006812307.1"/>
</dbReference>
<gene>
    <name evidence="7" type="primary">LOC102800455</name>
</gene>
<feature type="domain" description="VWFD" evidence="5">
    <location>
        <begin position="16"/>
        <end position="128"/>
    </location>
</feature>
<keyword evidence="4" id="KW-0325">Glycoprotein</keyword>
<organism evidence="6 7">
    <name type="scientific">Saccoglossus kowalevskii</name>
    <name type="common">Acorn worm</name>
    <dbReference type="NCBI Taxonomy" id="10224"/>
    <lineage>
        <taxon>Eukaryota</taxon>
        <taxon>Metazoa</taxon>
        <taxon>Hemichordata</taxon>
        <taxon>Enteropneusta</taxon>
        <taxon>Harrimaniidae</taxon>
        <taxon>Saccoglossus</taxon>
    </lineage>
</organism>
<dbReference type="InterPro" id="IPR050780">
    <property type="entry name" value="Mucin_vWF_Thrombospondin_sf"/>
</dbReference>
<feature type="non-terminal residue" evidence="7">
    <location>
        <position position="1"/>
    </location>
</feature>
<dbReference type="PROSITE" id="PS51233">
    <property type="entry name" value="VWFD"/>
    <property type="match status" value="1"/>
</dbReference>
<evidence type="ECO:0000256" key="1">
    <source>
        <dbReference type="ARBA" id="ARBA00004613"/>
    </source>
</evidence>
<evidence type="ECO:0000313" key="7">
    <source>
        <dbReference type="RefSeq" id="XP_006812370.1"/>
    </source>
</evidence>
<keyword evidence="6" id="KW-1185">Reference proteome</keyword>
<feature type="non-terminal residue" evidence="7">
    <location>
        <position position="128"/>
    </location>
</feature>
<dbReference type="InterPro" id="IPR001846">
    <property type="entry name" value="VWF_type-D"/>
</dbReference>
<comment type="subcellular location">
    <subcellularLocation>
        <location evidence="1">Secreted</location>
    </subcellularLocation>
</comment>
<keyword evidence="3" id="KW-1015">Disulfide bond</keyword>
<sequence>QCKGRSWECTTQKCAGLCTATGDPHYITFDGKQFSFMGECNYLLTEEISGAFAVTAENVPCGTNGITCTKSVNVDIGSVKIHLLRYKEVTVNGVEITLPKKYNTIEIARAGLFVVITTEIGLTVIWDG</sequence>
<dbReference type="Proteomes" id="UP000694865">
    <property type="component" value="Unplaced"/>
</dbReference>
<evidence type="ECO:0000313" key="6">
    <source>
        <dbReference type="Proteomes" id="UP000694865"/>
    </source>
</evidence>
<keyword evidence="2" id="KW-0964">Secreted</keyword>
<evidence type="ECO:0000256" key="3">
    <source>
        <dbReference type="ARBA" id="ARBA00023157"/>
    </source>
</evidence>
<dbReference type="PANTHER" id="PTHR11339:SF396">
    <property type="entry name" value="SCO-SPONDIN"/>
    <property type="match status" value="1"/>
</dbReference>
<evidence type="ECO:0000256" key="2">
    <source>
        <dbReference type="ARBA" id="ARBA00022525"/>
    </source>
</evidence>
<evidence type="ECO:0000259" key="5">
    <source>
        <dbReference type="PROSITE" id="PS51233"/>
    </source>
</evidence>
<proteinExistence type="predicted"/>
<dbReference type="GeneID" id="102800455"/>
<dbReference type="Pfam" id="PF00094">
    <property type="entry name" value="VWD"/>
    <property type="match status" value="1"/>
</dbReference>